<evidence type="ECO:0000256" key="2">
    <source>
        <dbReference type="SAM" id="Coils"/>
    </source>
</evidence>
<dbReference type="GO" id="GO:0005856">
    <property type="term" value="C:cytoskeleton"/>
    <property type="evidence" value="ECO:0007669"/>
    <property type="project" value="UniProtKB-ARBA"/>
</dbReference>
<dbReference type="EMBL" id="QEAM01000613">
    <property type="protein sequence ID" value="TPX38435.1"/>
    <property type="molecule type" value="Genomic_DNA"/>
</dbReference>
<comment type="caution">
    <text evidence="6">The sequence shown here is derived from an EMBL/GenBank/DDBJ whole genome shotgun (WGS) entry which is preliminary data.</text>
</comment>
<evidence type="ECO:0000313" key="8">
    <source>
        <dbReference type="Proteomes" id="UP000320475"/>
    </source>
</evidence>
<evidence type="ECO:0000256" key="1">
    <source>
        <dbReference type="ARBA" id="ARBA00023054"/>
    </source>
</evidence>
<organism evidence="6 8">
    <name type="scientific">Synchytrium endobioticum</name>
    <dbReference type="NCBI Taxonomy" id="286115"/>
    <lineage>
        <taxon>Eukaryota</taxon>
        <taxon>Fungi</taxon>
        <taxon>Fungi incertae sedis</taxon>
        <taxon>Chytridiomycota</taxon>
        <taxon>Chytridiomycota incertae sedis</taxon>
        <taxon>Chytridiomycetes</taxon>
        <taxon>Synchytriales</taxon>
        <taxon>Synchytriaceae</taxon>
        <taxon>Synchytrium</taxon>
    </lineage>
</organism>
<dbReference type="OrthoDB" id="2134857at2759"/>
<dbReference type="InterPro" id="IPR025252">
    <property type="entry name" value="DUF4200"/>
</dbReference>
<sequence>MATPGRLPELSPTTRAARFSRRRSSFVDSRTDEFDDAPTPPPNAKSVQVTVQGTAHVAGRDDDTFVTQRAGKLMQTTNQICIPVIQTEPGAGLESRSTLQSTLLLQKKREMMDVQTQLDRKRAEFAKRMEECREKQEELRTKQRQIRDRVAKFEKFLKDNDAKRIRANSKALTERKIREQKEREIVLLKTQLQAEHIKNTGTMKLTNAYQAYEAYLQKVVDSLPPDYLEINEPHITDILARHGTLVDTASDLSKVLQRRHEEIELCQIRLAALMKERSDQVLLCNSMLGTKQKKLDGVRQQCALLEQRLEERDRTGKERMRILGEAKLAINNLYDRVSISRHGPMLPLSSVQLSTNAPAISNSPTTIPPVAPAAEKKESLLPVPGNSQAHPSLMTHNNAVTLAQKLVAVMTRLQELQEVSKRAAESMKNDGLVNAGKRGERATRMAA</sequence>
<dbReference type="Proteomes" id="UP000317494">
    <property type="component" value="Unassembled WGS sequence"/>
</dbReference>
<protein>
    <recommendedName>
        <fullName evidence="4">DUF4200 domain-containing protein</fullName>
    </recommendedName>
</protein>
<keyword evidence="7" id="KW-1185">Reference proteome</keyword>
<feature type="coiled-coil region" evidence="2">
    <location>
        <begin position="104"/>
        <end position="149"/>
    </location>
</feature>
<evidence type="ECO:0000256" key="3">
    <source>
        <dbReference type="SAM" id="MobiDB-lite"/>
    </source>
</evidence>
<dbReference type="EMBL" id="QEAN01000625">
    <property type="protein sequence ID" value="TPX31276.1"/>
    <property type="molecule type" value="Genomic_DNA"/>
</dbReference>
<keyword evidence="1 2" id="KW-0175">Coiled coil</keyword>
<accession>A0A507CKI8</accession>
<proteinExistence type="predicted"/>
<evidence type="ECO:0000259" key="4">
    <source>
        <dbReference type="Pfam" id="PF13863"/>
    </source>
</evidence>
<reference evidence="7 8" key="1">
    <citation type="journal article" date="2019" name="Sci. Rep.">
        <title>Comparative genomics of chytrid fungi reveal insights into the obligate biotrophic and pathogenic lifestyle of Synchytrium endobioticum.</title>
        <authorList>
            <person name="van de Vossenberg B.T.L.H."/>
            <person name="Warris S."/>
            <person name="Nguyen H.D.T."/>
            <person name="van Gent-Pelzer M.P.E."/>
            <person name="Joly D.L."/>
            <person name="van de Geest H.C."/>
            <person name="Bonants P.J.M."/>
            <person name="Smith D.S."/>
            <person name="Levesque C.A."/>
            <person name="van der Lee T.A.J."/>
        </authorList>
    </citation>
    <scope>NUCLEOTIDE SEQUENCE [LARGE SCALE GENOMIC DNA]</scope>
    <source>
        <strain evidence="6 8">LEV6574</strain>
        <strain evidence="5 7">MB42</strain>
    </source>
</reference>
<dbReference type="PANTHER" id="PTHR21683:SF2">
    <property type="entry name" value="COILED-COIL DOMAIN-CONTAINING PROTEIN 42 LIKE-2-LIKE"/>
    <property type="match status" value="1"/>
</dbReference>
<name>A0A507CKI8_9FUNG</name>
<evidence type="ECO:0000313" key="7">
    <source>
        <dbReference type="Proteomes" id="UP000317494"/>
    </source>
</evidence>
<evidence type="ECO:0000313" key="6">
    <source>
        <dbReference type="EMBL" id="TPX38435.1"/>
    </source>
</evidence>
<dbReference type="STRING" id="286115.A0A507CKI8"/>
<feature type="region of interest" description="Disordered" evidence="3">
    <location>
        <begin position="1"/>
        <end position="46"/>
    </location>
</feature>
<feature type="domain" description="DUF4200" evidence="4">
    <location>
        <begin position="104"/>
        <end position="221"/>
    </location>
</feature>
<dbReference type="PANTHER" id="PTHR21683">
    <property type="entry name" value="COILED-COIL DOMAIN-CONTAINING PROTEIN 42 LIKE-2-LIKE-RELATED"/>
    <property type="match status" value="1"/>
</dbReference>
<dbReference type="Pfam" id="PF13863">
    <property type="entry name" value="DUF4200"/>
    <property type="match status" value="1"/>
</dbReference>
<dbReference type="InterPro" id="IPR051147">
    <property type="entry name" value="CFAP_domain-containing"/>
</dbReference>
<gene>
    <name evidence="6" type="ORF">SeLEV6574_g07785</name>
    <name evidence="5" type="ORF">SeMB42_g07785</name>
</gene>
<dbReference type="Proteomes" id="UP000320475">
    <property type="component" value="Unassembled WGS sequence"/>
</dbReference>
<dbReference type="VEuPathDB" id="FungiDB:SeMB42_g07785"/>
<dbReference type="AlphaFoldDB" id="A0A507CKI8"/>
<evidence type="ECO:0000313" key="5">
    <source>
        <dbReference type="EMBL" id="TPX31276.1"/>
    </source>
</evidence>